<feature type="domain" description="Glycosyltransferase 2-like" evidence="3">
    <location>
        <begin position="195"/>
        <end position="237"/>
    </location>
</feature>
<dbReference type="Proteomes" id="UP000681722">
    <property type="component" value="Unassembled WGS sequence"/>
</dbReference>
<protein>
    <recommendedName>
        <fullName evidence="3">Glycosyltransferase 2-like domain-containing protein</fullName>
    </recommendedName>
</protein>
<dbReference type="PANTHER" id="PTHR11675:SF126">
    <property type="entry name" value="RICIN B LECTIN DOMAIN-CONTAINING PROTEIN"/>
    <property type="match status" value="1"/>
</dbReference>
<evidence type="ECO:0000313" key="5">
    <source>
        <dbReference type="EMBL" id="CAF3687786.1"/>
    </source>
</evidence>
<name>A0A813ZW64_9BILA</name>
<accession>A0A813ZW64</accession>
<keyword evidence="2" id="KW-1133">Transmembrane helix</keyword>
<dbReference type="SUPFAM" id="SSF53448">
    <property type="entry name" value="Nucleotide-diphospho-sugar transferases"/>
    <property type="match status" value="1"/>
</dbReference>
<reference evidence="4" key="1">
    <citation type="submission" date="2021-02" db="EMBL/GenBank/DDBJ databases">
        <authorList>
            <person name="Nowell W R."/>
        </authorList>
    </citation>
    <scope>NUCLEOTIDE SEQUENCE</scope>
</reference>
<dbReference type="Pfam" id="PF00535">
    <property type="entry name" value="Glycos_transf_2"/>
    <property type="match status" value="1"/>
</dbReference>
<gene>
    <name evidence="4" type="ORF">GPM918_LOCUS8894</name>
    <name evidence="5" type="ORF">SRO942_LOCUS8895</name>
</gene>
<dbReference type="GO" id="GO:0004653">
    <property type="term" value="F:polypeptide N-acetylgalactosaminyltransferase activity"/>
    <property type="evidence" value="ECO:0007669"/>
    <property type="project" value="TreeGrafter"/>
</dbReference>
<dbReference type="GO" id="GO:0005794">
    <property type="term" value="C:Golgi apparatus"/>
    <property type="evidence" value="ECO:0007669"/>
    <property type="project" value="TreeGrafter"/>
</dbReference>
<proteinExistence type="predicted"/>
<dbReference type="Gene3D" id="3.90.550.10">
    <property type="entry name" value="Spore Coat Polysaccharide Biosynthesis Protein SpsA, Chain A"/>
    <property type="match status" value="1"/>
</dbReference>
<keyword evidence="2" id="KW-0812">Transmembrane</keyword>
<dbReference type="Proteomes" id="UP000663829">
    <property type="component" value="Unassembled WGS sequence"/>
</dbReference>
<dbReference type="PANTHER" id="PTHR11675">
    <property type="entry name" value="N-ACETYLGALACTOSAMINYLTRANSFERASE"/>
    <property type="match status" value="1"/>
</dbReference>
<organism evidence="4 6">
    <name type="scientific">Didymodactylos carnosus</name>
    <dbReference type="NCBI Taxonomy" id="1234261"/>
    <lineage>
        <taxon>Eukaryota</taxon>
        <taxon>Metazoa</taxon>
        <taxon>Spiralia</taxon>
        <taxon>Gnathifera</taxon>
        <taxon>Rotifera</taxon>
        <taxon>Eurotatoria</taxon>
        <taxon>Bdelloidea</taxon>
        <taxon>Philodinida</taxon>
        <taxon>Philodinidae</taxon>
        <taxon>Didymodactylos</taxon>
    </lineage>
</organism>
<dbReference type="OrthoDB" id="6119243at2759"/>
<feature type="transmembrane region" description="Helical" evidence="2">
    <location>
        <begin position="16"/>
        <end position="39"/>
    </location>
</feature>
<dbReference type="EMBL" id="CAJOBC010001602">
    <property type="protein sequence ID" value="CAF3687786.1"/>
    <property type="molecule type" value="Genomic_DNA"/>
</dbReference>
<dbReference type="GO" id="GO:0006493">
    <property type="term" value="P:protein O-linked glycosylation"/>
    <property type="evidence" value="ECO:0007669"/>
    <property type="project" value="TreeGrafter"/>
</dbReference>
<dbReference type="InterPro" id="IPR001173">
    <property type="entry name" value="Glyco_trans_2-like"/>
</dbReference>
<evidence type="ECO:0000259" key="3">
    <source>
        <dbReference type="Pfam" id="PF00535"/>
    </source>
</evidence>
<dbReference type="InterPro" id="IPR029044">
    <property type="entry name" value="Nucleotide-diphossugar_trans"/>
</dbReference>
<dbReference type="EMBL" id="CAJNOQ010001602">
    <property type="protein sequence ID" value="CAF0906056.1"/>
    <property type="molecule type" value="Genomic_DNA"/>
</dbReference>
<keyword evidence="2" id="KW-0472">Membrane</keyword>
<sequence length="262" mass="30104">MQRRNSPTRPADKLKVFLWTSFLWSIVLFVLLVLFIIFYPSKCETNKILKSALCSIGQALTRNCNKESSFENVQIIEKESVATVTAKSAPGSYDWSRKYRDTYSQCDSLIDECSNDDNYVIKPEVAKNPEHYPGEMGKPYLLTENMEEESKRRFSENMFDIVVSDHIALDRAMPDIRNDHCKARSIFPSNLPNTSIIIVFHNEGNSTLLRTLVSIINRTPWKLIHEIILLDDASIDREYLHEPLQQFISTLPVNADLTILSI</sequence>
<evidence type="ECO:0000313" key="6">
    <source>
        <dbReference type="Proteomes" id="UP000663829"/>
    </source>
</evidence>
<evidence type="ECO:0000256" key="2">
    <source>
        <dbReference type="SAM" id="Phobius"/>
    </source>
</evidence>
<keyword evidence="6" id="KW-1185">Reference proteome</keyword>
<dbReference type="AlphaFoldDB" id="A0A813ZW64"/>
<evidence type="ECO:0000313" key="4">
    <source>
        <dbReference type="EMBL" id="CAF0906056.1"/>
    </source>
</evidence>
<keyword evidence="1" id="KW-1015">Disulfide bond</keyword>
<evidence type="ECO:0000256" key="1">
    <source>
        <dbReference type="ARBA" id="ARBA00023157"/>
    </source>
</evidence>
<comment type="caution">
    <text evidence="4">The sequence shown here is derived from an EMBL/GenBank/DDBJ whole genome shotgun (WGS) entry which is preliminary data.</text>
</comment>